<dbReference type="GO" id="GO:0005886">
    <property type="term" value="C:plasma membrane"/>
    <property type="evidence" value="ECO:0007669"/>
    <property type="project" value="UniProtKB-SubCell"/>
</dbReference>
<dbReference type="GO" id="GO:0140359">
    <property type="term" value="F:ABC-type transporter activity"/>
    <property type="evidence" value="ECO:0007669"/>
    <property type="project" value="InterPro"/>
</dbReference>
<sequence>MATGERPAGKQSASGNRLLAVVRYEAGRKVRGSLALSALLTVLTVMYVGLYPSITASGVDLDAYIQSLPPAFQEAFGVSTLSTIEGFLAVELYQFAWVLLLGVYFAYSAASLVADDVEHDRMDLLLSTPTPRGTVVVGKFLSMLVPIVVVNAVVFVAVLVSTTLIDEPVALVDLLAAHALSIPYLLACSALGLLLSVTLDRASIAQRGAIGVVFGLFLLETVTANTDFEWVGALAPTRYYDPTAVLVDGEYGLVGATILFGATVVLVAVARAWFQRRDLA</sequence>
<proteinExistence type="predicted"/>
<comment type="caution">
    <text evidence="2">The sequence shown here is derived from an EMBL/GenBank/DDBJ whole genome shotgun (WGS) entry which is preliminary data.</text>
</comment>
<reference evidence="2 3" key="1">
    <citation type="submission" date="2015-12" db="EMBL/GenBank/DDBJ databases">
        <title>Haloprofundus marisrubri gen. nov., sp. nov., an extremely halophilic archaeon isolated from the Discovery deep brine-seawater interface in the Red Sea.</title>
        <authorList>
            <person name="Zhang G."/>
            <person name="Stingl U."/>
            <person name="Rashid M."/>
        </authorList>
    </citation>
    <scope>NUCLEOTIDE SEQUENCE [LARGE SCALE GENOMIC DNA]</scope>
    <source>
        <strain evidence="2 3">SB9</strain>
    </source>
</reference>
<dbReference type="STRING" id="1514971.AUR64_00095"/>
<organism evidence="2 3">
    <name type="scientific">Haloprofundus marisrubri</name>
    <dbReference type="NCBI Taxonomy" id="1514971"/>
    <lineage>
        <taxon>Archaea</taxon>
        <taxon>Methanobacteriati</taxon>
        <taxon>Methanobacteriota</taxon>
        <taxon>Stenosarchaea group</taxon>
        <taxon>Halobacteria</taxon>
        <taxon>Halobacteriales</taxon>
        <taxon>Haloferacaceae</taxon>
        <taxon>Haloprofundus</taxon>
    </lineage>
</organism>
<feature type="transmembrane region" description="Helical" evidence="1">
    <location>
        <begin position="95"/>
        <end position="114"/>
    </location>
</feature>
<evidence type="ECO:0000313" key="2">
    <source>
        <dbReference type="EMBL" id="KTG11689.1"/>
    </source>
</evidence>
<feature type="transmembrane region" description="Helical" evidence="1">
    <location>
        <begin position="33"/>
        <end position="54"/>
    </location>
</feature>
<keyword evidence="3" id="KW-1185">Reference proteome</keyword>
<evidence type="ECO:0000256" key="1">
    <source>
        <dbReference type="SAM" id="Phobius"/>
    </source>
</evidence>
<dbReference type="PANTHER" id="PTHR43471:SF12">
    <property type="entry name" value="HYPOTHETICAL MEMBRANE PROTEIN, CONSERVED"/>
    <property type="match status" value="1"/>
</dbReference>
<gene>
    <name evidence="2" type="ORF">AUR64_00095</name>
</gene>
<dbReference type="Pfam" id="PF12679">
    <property type="entry name" value="ABC2_membrane_2"/>
    <property type="match status" value="1"/>
</dbReference>
<evidence type="ECO:0000313" key="3">
    <source>
        <dbReference type="Proteomes" id="UP000054387"/>
    </source>
</evidence>
<keyword evidence="1" id="KW-0472">Membrane</keyword>
<protein>
    <submittedName>
        <fullName evidence="2">ABC transporter permease</fullName>
    </submittedName>
</protein>
<name>A0A0W1RDX9_9EURY</name>
<dbReference type="Proteomes" id="UP000054387">
    <property type="component" value="Unassembled WGS sequence"/>
</dbReference>
<accession>A0A0W1RDX9</accession>
<feature type="transmembrane region" description="Helical" evidence="1">
    <location>
        <begin position="251"/>
        <end position="274"/>
    </location>
</feature>
<dbReference type="AlphaFoldDB" id="A0A0W1RDX9"/>
<dbReference type="EMBL" id="LOPU01000001">
    <property type="protein sequence ID" value="KTG11689.1"/>
    <property type="molecule type" value="Genomic_DNA"/>
</dbReference>
<keyword evidence="1" id="KW-1133">Transmembrane helix</keyword>
<feature type="transmembrane region" description="Helical" evidence="1">
    <location>
        <begin position="209"/>
        <end position="231"/>
    </location>
</feature>
<feature type="transmembrane region" description="Helical" evidence="1">
    <location>
        <begin position="135"/>
        <end position="160"/>
    </location>
</feature>
<dbReference type="PANTHER" id="PTHR43471">
    <property type="entry name" value="ABC TRANSPORTER PERMEASE"/>
    <property type="match status" value="1"/>
</dbReference>
<feature type="transmembrane region" description="Helical" evidence="1">
    <location>
        <begin position="175"/>
        <end position="197"/>
    </location>
</feature>
<keyword evidence="1" id="KW-0812">Transmembrane</keyword>